<comment type="caution">
    <text evidence="10">The sequence shown here is derived from an EMBL/GenBank/DDBJ whole genome shotgun (WGS) entry which is preliminary data.</text>
</comment>
<dbReference type="InterPro" id="IPR051906">
    <property type="entry name" value="TolC-like"/>
</dbReference>
<evidence type="ECO:0000256" key="6">
    <source>
        <dbReference type="ARBA" id="ARBA00023136"/>
    </source>
</evidence>
<feature type="coiled-coil region" evidence="8">
    <location>
        <begin position="151"/>
        <end position="216"/>
    </location>
</feature>
<keyword evidence="5" id="KW-0812">Transmembrane</keyword>
<evidence type="ECO:0000313" key="11">
    <source>
        <dbReference type="Proteomes" id="UP001629156"/>
    </source>
</evidence>
<dbReference type="EMBL" id="JBELPZ010000019">
    <property type="protein sequence ID" value="MFL9845596.1"/>
    <property type="molecule type" value="Genomic_DNA"/>
</dbReference>
<evidence type="ECO:0000256" key="9">
    <source>
        <dbReference type="SAM" id="SignalP"/>
    </source>
</evidence>
<keyword evidence="3" id="KW-0813">Transport</keyword>
<evidence type="ECO:0000256" key="8">
    <source>
        <dbReference type="SAM" id="Coils"/>
    </source>
</evidence>
<dbReference type="Gene3D" id="1.20.1600.10">
    <property type="entry name" value="Outer membrane efflux proteins (OEP)"/>
    <property type="match status" value="1"/>
</dbReference>
<protein>
    <submittedName>
        <fullName evidence="10">TolC family protein</fullName>
    </submittedName>
</protein>
<feature type="chain" id="PRO_5045813461" evidence="9">
    <location>
        <begin position="19"/>
        <end position="442"/>
    </location>
</feature>
<comment type="subcellular location">
    <subcellularLocation>
        <location evidence="1">Cell outer membrane</location>
    </subcellularLocation>
</comment>
<name>A0ABW8Z263_9FLAO</name>
<dbReference type="Pfam" id="PF02321">
    <property type="entry name" value="OEP"/>
    <property type="match status" value="2"/>
</dbReference>
<gene>
    <name evidence="10" type="ORF">ABS766_14330</name>
</gene>
<evidence type="ECO:0000256" key="2">
    <source>
        <dbReference type="ARBA" id="ARBA00007613"/>
    </source>
</evidence>
<proteinExistence type="inferred from homology"/>
<dbReference type="SUPFAM" id="SSF56954">
    <property type="entry name" value="Outer membrane efflux proteins (OEP)"/>
    <property type="match status" value="1"/>
</dbReference>
<reference evidence="10 11" key="1">
    <citation type="submission" date="2024-06" db="EMBL/GenBank/DDBJ databases">
        <authorList>
            <person name="Kaempfer P."/>
            <person name="Viver T."/>
        </authorList>
    </citation>
    <scope>NUCLEOTIDE SEQUENCE [LARGE SCALE GENOMIC DNA]</scope>
    <source>
        <strain evidence="10 11">ST-119</strain>
    </source>
</reference>
<dbReference type="RefSeq" id="WP_408085878.1">
    <property type="nucleotide sequence ID" value="NZ_JBELPZ010000019.1"/>
</dbReference>
<comment type="similarity">
    <text evidence="2">Belongs to the outer membrane factor (OMF) (TC 1.B.17) family.</text>
</comment>
<evidence type="ECO:0000256" key="7">
    <source>
        <dbReference type="ARBA" id="ARBA00023237"/>
    </source>
</evidence>
<sequence>MRNVFAALIAFFAVHASAQDKWTLKTCIEYGLKYNRNNTIYANHKRAADARAKEALADYLPKIKLTTTLDDNLKVQESVIPAGIFSDQEIRVAFTQKFQSNGTAQLDQVLYDQSLLTGLKATKYYKQQADLDIRQSQEAIIYNISTAYFQISVYREQLALLQSNKETLSRQMEIYQLQVSKGVTLQKDLDKVTVNYNNTISQIRVAETNLQLAENELKYEMGYPVDDFLAVDTASTDAIPRILEWESATDFNVSSKTEFQLSEVKVKLLEIEESRIRAGALPKLTAYARYGAVGFGDSVNEVYSDLSTFSAIGLKLNIPIFDFYRRSAQYSQAEIDRANAQEQLKLDKERYKVDFQNANAQVVKAMANVENDKRNVALAESVLRITDLQFQKGVTDLTDWLTTQNSLKEAQNSYLNSLFNLYLARIDREKAAGTLKSFYNAL</sequence>
<keyword evidence="4" id="KW-1134">Transmembrane beta strand</keyword>
<keyword evidence="8" id="KW-0175">Coiled coil</keyword>
<keyword evidence="9" id="KW-0732">Signal</keyword>
<organism evidence="10 11">
    <name type="scientific">Flavobacterium rhizosphaerae</name>
    <dbReference type="NCBI Taxonomy" id="3163298"/>
    <lineage>
        <taxon>Bacteria</taxon>
        <taxon>Pseudomonadati</taxon>
        <taxon>Bacteroidota</taxon>
        <taxon>Flavobacteriia</taxon>
        <taxon>Flavobacteriales</taxon>
        <taxon>Flavobacteriaceae</taxon>
        <taxon>Flavobacterium</taxon>
    </lineage>
</organism>
<keyword evidence="11" id="KW-1185">Reference proteome</keyword>
<dbReference type="InterPro" id="IPR003423">
    <property type="entry name" value="OMP_efflux"/>
</dbReference>
<evidence type="ECO:0000256" key="5">
    <source>
        <dbReference type="ARBA" id="ARBA00022692"/>
    </source>
</evidence>
<evidence type="ECO:0000256" key="4">
    <source>
        <dbReference type="ARBA" id="ARBA00022452"/>
    </source>
</evidence>
<keyword evidence="7" id="KW-0998">Cell outer membrane</keyword>
<evidence type="ECO:0000256" key="3">
    <source>
        <dbReference type="ARBA" id="ARBA00022448"/>
    </source>
</evidence>
<dbReference type="PANTHER" id="PTHR30026">
    <property type="entry name" value="OUTER MEMBRANE PROTEIN TOLC"/>
    <property type="match status" value="1"/>
</dbReference>
<keyword evidence="6" id="KW-0472">Membrane</keyword>
<accession>A0ABW8Z263</accession>
<feature type="coiled-coil region" evidence="8">
    <location>
        <begin position="330"/>
        <end position="361"/>
    </location>
</feature>
<feature type="signal peptide" evidence="9">
    <location>
        <begin position="1"/>
        <end position="18"/>
    </location>
</feature>
<evidence type="ECO:0000313" key="10">
    <source>
        <dbReference type="EMBL" id="MFL9845596.1"/>
    </source>
</evidence>
<dbReference type="PANTHER" id="PTHR30026:SF20">
    <property type="entry name" value="OUTER MEMBRANE PROTEIN TOLC"/>
    <property type="match status" value="1"/>
</dbReference>
<dbReference type="Proteomes" id="UP001629156">
    <property type="component" value="Unassembled WGS sequence"/>
</dbReference>
<evidence type="ECO:0000256" key="1">
    <source>
        <dbReference type="ARBA" id="ARBA00004442"/>
    </source>
</evidence>